<protein>
    <recommendedName>
        <fullName evidence="4">DUF5723 domain-containing protein</fullName>
    </recommendedName>
</protein>
<evidence type="ECO:0008006" key="4">
    <source>
        <dbReference type="Google" id="ProtNLM"/>
    </source>
</evidence>
<sequence>MVTTAIVALALGALLLPSVVTAAESGFQVSSYIPKHFSDFLWYVQGSTGFNWSDVAATRVQRPYTRLLSDEIGNSYTTGGASASTTLQYRYETVPRSFTLYCNLGASGSAFKDTDTANSLDSFLVRQSVDQEVNGHYLYLFANPSISVTNFLDDELFVGASVSGNISYQRYPKYTATLTNRQSTFPDSESTYQYYTLRQDRTVRQPQHTTNYSVNGELSVGRGHIYIGQYAATTMYLVDELRRNGFIRQEPTESQMQQVTEIVYQQRLKHYVDYRLRRIEQLQAVMNYLKSEQIATIEDPLMPLIVQDVWDYFPYYNRSFGFQLRAGVGLEYSRNSLKAFADDNSFTTFELRHRDSVQALDSSANGSTSHMISDDRFTVSLPYLFARAEYQKPVNLKWQVEIWGDARLYIQASAADRYLRRVAGTMWQTIGADTAWDTLVSGQGYSSEFNYKKFYSASVSTQVTYIYNSRTEAALSASLGYGHLDQELKLNEIASTGPTATNTVRRFVGPSFSNARFSLALSTEYRIAIPTTLYASIGYSTGYSPRNFITGYYKYKPQNFQISASINHYIR</sequence>
<proteinExistence type="predicted"/>
<dbReference type="AlphaFoldDB" id="A0A855X460"/>
<comment type="caution">
    <text evidence="2">The sequence shown here is derived from an EMBL/GenBank/DDBJ whole genome shotgun (WGS) entry which is preliminary data.</text>
</comment>
<dbReference type="EMBL" id="PQAP01000034">
    <property type="protein sequence ID" value="PWB74371.1"/>
    <property type="molecule type" value="Genomic_DNA"/>
</dbReference>
<organism evidence="2 3">
    <name type="scientific">candidate division GN15 bacterium</name>
    <dbReference type="NCBI Taxonomy" id="2072418"/>
    <lineage>
        <taxon>Bacteria</taxon>
        <taxon>candidate division GN15</taxon>
    </lineage>
</organism>
<accession>A0A855X460</accession>
<name>A0A855X460_9BACT</name>
<feature type="chain" id="PRO_5032311576" description="DUF5723 domain-containing protein" evidence="1">
    <location>
        <begin position="23"/>
        <end position="571"/>
    </location>
</feature>
<evidence type="ECO:0000313" key="2">
    <source>
        <dbReference type="EMBL" id="PWB74371.1"/>
    </source>
</evidence>
<dbReference type="Proteomes" id="UP000250918">
    <property type="component" value="Unassembled WGS sequence"/>
</dbReference>
<reference evidence="2 3" key="1">
    <citation type="journal article" date="2018" name="ISME J.">
        <title>A methanotrophic archaeon couples anaerobic oxidation of methane to Fe(III) reduction.</title>
        <authorList>
            <person name="Cai C."/>
            <person name="Leu A.O."/>
            <person name="Xie G.J."/>
            <person name="Guo J."/>
            <person name="Feng Y."/>
            <person name="Zhao J.X."/>
            <person name="Tyson G.W."/>
            <person name="Yuan Z."/>
            <person name="Hu S."/>
        </authorList>
    </citation>
    <scope>NUCLEOTIDE SEQUENCE [LARGE SCALE GENOMIC DNA]</scope>
    <source>
        <strain evidence="2">FeB_12</strain>
    </source>
</reference>
<evidence type="ECO:0000313" key="3">
    <source>
        <dbReference type="Proteomes" id="UP000250918"/>
    </source>
</evidence>
<keyword evidence="1" id="KW-0732">Signal</keyword>
<feature type="signal peptide" evidence="1">
    <location>
        <begin position="1"/>
        <end position="22"/>
    </location>
</feature>
<evidence type="ECO:0000256" key="1">
    <source>
        <dbReference type="SAM" id="SignalP"/>
    </source>
</evidence>
<gene>
    <name evidence="2" type="ORF">C3F09_04030</name>
</gene>